<dbReference type="InterPro" id="IPR006119">
    <property type="entry name" value="Resolv_N"/>
</dbReference>
<dbReference type="PROSITE" id="PS51737">
    <property type="entry name" value="RECOMBINASE_DNA_BIND"/>
    <property type="match status" value="1"/>
</dbReference>
<evidence type="ECO:0000256" key="3">
    <source>
        <dbReference type="ARBA" id="ARBA00023172"/>
    </source>
</evidence>
<evidence type="ECO:0000259" key="5">
    <source>
        <dbReference type="PROSITE" id="PS51736"/>
    </source>
</evidence>
<feature type="domain" description="Resolvase/invertase-type recombinase catalytic" evidence="5">
    <location>
        <begin position="3"/>
        <end position="152"/>
    </location>
</feature>
<evidence type="ECO:0000256" key="1">
    <source>
        <dbReference type="ARBA" id="ARBA00022908"/>
    </source>
</evidence>
<accession>A0ABW9JDG1</accession>
<dbReference type="InterPro" id="IPR025827">
    <property type="entry name" value="Zn_ribbon_recom_dom"/>
</dbReference>
<protein>
    <submittedName>
        <fullName evidence="7">Recombinase family protein</fullName>
    </submittedName>
</protein>
<dbReference type="RefSeq" id="WP_138727934.1">
    <property type="nucleotide sequence ID" value="NZ_SRMP02000001.1"/>
</dbReference>
<keyword evidence="1" id="KW-0229">DNA integration</keyword>
<dbReference type="InterPro" id="IPR038109">
    <property type="entry name" value="DNA_bind_recomb_sf"/>
</dbReference>
<dbReference type="CDD" id="cd00338">
    <property type="entry name" value="Ser_Recombinase"/>
    <property type="match status" value="1"/>
</dbReference>
<keyword evidence="8" id="KW-1185">Reference proteome</keyword>
<dbReference type="PROSITE" id="PS51736">
    <property type="entry name" value="RECOMBINASES_3"/>
    <property type="match status" value="1"/>
</dbReference>
<name>A0ABW9JDG1_9SPHI</name>
<dbReference type="InterPro" id="IPR036162">
    <property type="entry name" value="Resolvase-like_N_sf"/>
</dbReference>
<proteinExistence type="predicted"/>
<dbReference type="Proteomes" id="UP001517367">
    <property type="component" value="Unassembled WGS sequence"/>
</dbReference>
<evidence type="ECO:0000259" key="6">
    <source>
        <dbReference type="PROSITE" id="PS51737"/>
    </source>
</evidence>
<comment type="caution">
    <text evidence="7">The sequence shown here is derived from an EMBL/GenBank/DDBJ whole genome shotgun (WGS) entry which is preliminary data.</text>
</comment>
<dbReference type="InterPro" id="IPR006118">
    <property type="entry name" value="Recombinase_CS"/>
</dbReference>
<dbReference type="Pfam" id="PF00239">
    <property type="entry name" value="Resolvase"/>
    <property type="match status" value="1"/>
</dbReference>
<dbReference type="PANTHER" id="PTHR30461:SF23">
    <property type="entry name" value="DNA RECOMBINASE-RELATED"/>
    <property type="match status" value="1"/>
</dbReference>
<evidence type="ECO:0000313" key="8">
    <source>
        <dbReference type="Proteomes" id="UP001517367"/>
    </source>
</evidence>
<dbReference type="SMART" id="SM00857">
    <property type="entry name" value="Resolvase"/>
    <property type="match status" value="1"/>
</dbReference>
<dbReference type="Gene3D" id="3.90.1750.20">
    <property type="entry name" value="Putative Large Serine Recombinase, Chain B, Domain 2"/>
    <property type="match status" value="1"/>
</dbReference>
<keyword evidence="3" id="KW-0233">DNA recombination</keyword>
<dbReference type="Gene3D" id="3.40.50.1390">
    <property type="entry name" value="Resolvase, N-terminal catalytic domain"/>
    <property type="match status" value="1"/>
</dbReference>
<dbReference type="InterPro" id="IPR050639">
    <property type="entry name" value="SSR_resolvase"/>
</dbReference>
<feature type="domain" description="Recombinase" evidence="6">
    <location>
        <begin position="164"/>
        <end position="270"/>
    </location>
</feature>
<dbReference type="PROSITE" id="PS00397">
    <property type="entry name" value="RECOMBINASES_1"/>
    <property type="match status" value="1"/>
</dbReference>
<gene>
    <name evidence="7" type="ORF">E5L68_002095</name>
</gene>
<sequence>MKKACLYIRVSTDEQAEKGFSQRDQHERLEAHCNKHNIKIEEVIFEDYSAKTFNRPQWTKMLTSLKRSRTQLFDQILFTKWDRFSRNTADAYEMIRILKHLDVEPLAIEQPLDHEVPESKTILAVYLSMPEVDNDRRSLNVMYGMRRGKKEGRWMGKALPGYANKCTEDGKTKYIAIDEPEASHMKWAFETLAKGFYATEHVWMLAKERGLKCPRTTFWDAIKNPCYCGKVVVPAFKDEPMQLVEGKHEALVSESIFYAAQDAMNGRKREFKVHGAKAITPEEFPLRGFLGCPVCGRMLTGSGSKGRSMHYYYYHCTNKCRQRHRVDLVNDLFEEELKKFIPRKGMAEVFKIVVCDAYNDDSNYLKSERKRHNTLIEEQHGKLKKAMELMLKETLTESEFKSLKTECEARVLRLEADLKDIEEMASHGVDIAKMANGLTSNLQDVHNLYINSSIEGKRHIVNTIFKQKWLFDGTEHRTGELNQAASLIYQINNRLGIKKTGAKFLKNLNSGNVPRAGIEPARFPIGV</sequence>
<evidence type="ECO:0000256" key="4">
    <source>
        <dbReference type="PROSITE-ProRule" id="PRU10137"/>
    </source>
</evidence>
<reference evidence="7 8" key="1">
    <citation type="submission" date="2024-12" db="EMBL/GenBank/DDBJ databases">
        <authorList>
            <person name="Hu S."/>
        </authorList>
    </citation>
    <scope>NUCLEOTIDE SEQUENCE [LARGE SCALE GENOMIC DNA]</scope>
    <source>
        <strain evidence="7 8">P-25</strain>
    </source>
</reference>
<feature type="active site" description="O-(5'-phospho-DNA)-serine intermediate" evidence="4">
    <location>
        <position position="11"/>
    </location>
</feature>
<dbReference type="EMBL" id="SRMP02000001">
    <property type="protein sequence ID" value="MFN0290161.1"/>
    <property type="molecule type" value="Genomic_DNA"/>
</dbReference>
<evidence type="ECO:0000313" key="7">
    <source>
        <dbReference type="EMBL" id="MFN0290161.1"/>
    </source>
</evidence>
<dbReference type="PANTHER" id="PTHR30461">
    <property type="entry name" value="DNA-INVERTASE FROM LAMBDOID PROPHAGE"/>
    <property type="match status" value="1"/>
</dbReference>
<dbReference type="SUPFAM" id="SSF53041">
    <property type="entry name" value="Resolvase-like"/>
    <property type="match status" value="1"/>
</dbReference>
<dbReference type="Pfam" id="PF13408">
    <property type="entry name" value="Zn_ribbon_recom"/>
    <property type="match status" value="1"/>
</dbReference>
<evidence type="ECO:0000256" key="2">
    <source>
        <dbReference type="ARBA" id="ARBA00023125"/>
    </source>
</evidence>
<dbReference type="InterPro" id="IPR011109">
    <property type="entry name" value="DNA_bind_recombinase_dom"/>
</dbReference>
<dbReference type="Pfam" id="PF07508">
    <property type="entry name" value="Recombinase"/>
    <property type="match status" value="1"/>
</dbReference>
<keyword evidence="2" id="KW-0238">DNA-binding</keyword>
<organism evidence="7 8">
    <name type="scientific">Pedobacter helvus</name>
    <dbReference type="NCBI Taxonomy" id="2563444"/>
    <lineage>
        <taxon>Bacteria</taxon>
        <taxon>Pseudomonadati</taxon>
        <taxon>Bacteroidota</taxon>
        <taxon>Sphingobacteriia</taxon>
        <taxon>Sphingobacteriales</taxon>
        <taxon>Sphingobacteriaceae</taxon>
        <taxon>Pedobacter</taxon>
    </lineage>
</organism>